<evidence type="ECO:0000313" key="2">
    <source>
        <dbReference type="EMBL" id="KIM78191.1"/>
    </source>
</evidence>
<feature type="compositionally biased region" description="Basic residues" evidence="1">
    <location>
        <begin position="103"/>
        <end position="117"/>
    </location>
</feature>
<protein>
    <submittedName>
        <fullName evidence="2">Uncharacterized protein</fullName>
    </submittedName>
</protein>
<proteinExistence type="predicted"/>
<feature type="compositionally biased region" description="Low complexity" evidence="1">
    <location>
        <begin position="60"/>
        <end position="76"/>
    </location>
</feature>
<sequence length="430" mass="46848">MAELIANKMMGSDNDRETPCFLRHSKQHTSARTQPQSSVIATGNSFDPLPVEKSSDTDNGDYNGSGSSSSAPSSDSNIKEITNEELADSLATKAVAESSPAAHQKRTKSSKSKKQKVPCKSTESASNPKWTCIEDVQDEVDVAEPSLAPVVVPFAIVPKLKKSETRNLIYLIYETININADGHAGQPGDKHYKCYHGNHKILTVRRAMKSSLNGLTGHLKTHFSTIDPPTEDEKVIAARKCMLDLSQAAEYVGQLERASTSIVEAFKQQQQHNTRSFSLTSMSLSGENMGHAVYDMMKKYGLRGKVNAINCDNASNNDTMMECLEHLHAGDGFEFDAAEARLHCIPHTIHLSTLELLQSIGAVKKGDSEAAYQESVTAPLGHKHDDDAVGQDADDDKESDPLPDSKEVLQEVLLAIEKASSFLFQSVLCS</sequence>
<dbReference type="AlphaFoldDB" id="A0A0C3FE88"/>
<feature type="region of interest" description="Disordered" evidence="1">
    <location>
        <begin position="380"/>
        <end position="404"/>
    </location>
</feature>
<gene>
    <name evidence="2" type="ORF">PILCRDRAFT_11410</name>
</gene>
<feature type="region of interest" description="Disordered" evidence="1">
    <location>
        <begin position="1"/>
        <end position="79"/>
    </location>
</feature>
<evidence type="ECO:0000256" key="1">
    <source>
        <dbReference type="SAM" id="MobiDB-lite"/>
    </source>
</evidence>
<dbReference type="InParanoid" id="A0A0C3FE88"/>
<feature type="compositionally biased region" description="Acidic residues" evidence="1">
    <location>
        <begin position="388"/>
        <end position="398"/>
    </location>
</feature>
<organism evidence="2 3">
    <name type="scientific">Piloderma croceum (strain F 1598)</name>
    <dbReference type="NCBI Taxonomy" id="765440"/>
    <lineage>
        <taxon>Eukaryota</taxon>
        <taxon>Fungi</taxon>
        <taxon>Dikarya</taxon>
        <taxon>Basidiomycota</taxon>
        <taxon>Agaricomycotina</taxon>
        <taxon>Agaricomycetes</taxon>
        <taxon>Agaricomycetidae</taxon>
        <taxon>Atheliales</taxon>
        <taxon>Atheliaceae</taxon>
        <taxon>Piloderma</taxon>
    </lineage>
</organism>
<feature type="region of interest" description="Disordered" evidence="1">
    <location>
        <begin position="91"/>
        <end position="126"/>
    </location>
</feature>
<reference evidence="3" key="2">
    <citation type="submission" date="2015-01" db="EMBL/GenBank/DDBJ databases">
        <title>Evolutionary Origins and Diversification of the Mycorrhizal Mutualists.</title>
        <authorList>
            <consortium name="DOE Joint Genome Institute"/>
            <consortium name="Mycorrhizal Genomics Consortium"/>
            <person name="Kohler A."/>
            <person name="Kuo A."/>
            <person name="Nagy L.G."/>
            <person name="Floudas D."/>
            <person name="Copeland A."/>
            <person name="Barry K.W."/>
            <person name="Cichocki N."/>
            <person name="Veneault-Fourrey C."/>
            <person name="LaButti K."/>
            <person name="Lindquist E.A."/>
            <person name="Lipzen A."/>
            <person name="Lundell T."/>
            <person name="Morin E."/>
            <person name="Murat C."/>
            <person name="Riley R."/>
            <person name="Ohm R."/>
            <person name="Sun H."/>
            <person name="Tunlid A."/>
            <person name="Henrissat B."/>
            <person name="Grigoriev I.V."/>
            <person name="Hibbett D.S."/>
            <person name="Martin F."/>
        </authorList>
    </citation>
    <scope>NUCLEOTIDE SEQUENCE [LARGE SCALE GENOMIC DNA]</scope>
    <source>
        <strain evidence="3">F 1598</strain>
    </source>
</reference>
<feature type="compositionally biased region" description="Polar residues" evidence="1">
    <location>
        <begin position="30"/>
        <end position="45"/>
    </location>
</feature>
<name>A0A0C3FE88_PILCF</name>
<dbReference type="Proteomes" id="UP000054166">
    <property type="component" value="Unassembled WGS sequence"/>
</dbReference>
<evidence type="ECO:0000313" key="3">
    <source>
        <dbReference type="Proteomes" id="UP000054166"/>
    </source>
</evidence>
<dbReference type="HOGENOM" id="CLU_637953_0_0_1"/>
<dbReference type="EMBL" id="KN833018">
    <property type="protein sequence ID" value="KIM78191.1"/>
    <property type="molecule type" value="Genomic_DNA"/>
</dbReference>
<keyword evidence="3" id="KW-1185">Reference proteome</keyword>
<accession>A0A0C3FE88</accession>
<dbReference type="OrthoDB" id="3259181at2759"/>
<reference evidence="2 3" key="1">
    <citation type="submission" date="2014-04" db="EMBL/GenBank/DDBJ databases">
        <authorList>
            <consortium name="DOE Joint Genome Institute"/>
            <person name="Kuo A."/>
            <person name="Tarkka M."/>
            <person name="Buscot F."/>
            <person name="Kohler A."/>
            <person name="Nagy L.G."/>
            <person name="Floudas D."/>
            <person name="Copeland A."/>
            <person name="Barry K.W."/>
            <person name="Cichocki N."/>
            <person name="Veneault-Fourrey C."/>
            <person name="LaButti K."/>
            <person name="Lindquist E.A."/>
            <person name="Lipzen A."/>
            <person name="Lundell T."/>
            <person name="Morin E."/>
            <person name="Murat C."/>
            <person name="Sun H."/>
            <person name="Tunlid A."/>
            <person name="Henrissat B."/>
            <person name="Grigoriev I.V."/>
            <person name="Hibbett D.S."/>
            <person name="Martin F."/>
            <person name="Nordberg H.P."/>
            <person name="Cantor M.N."/>
            <person name="Hua S.X."/>
        </authorList>
    </citation>
    <scope>NUCLEOTIDE SEQUENCE [LARGE SCALE GENOMIC DNA]</scope>
    <source>
        <strain evidence="2 3">F 1598</strain>
    </source>
</reference>